<feature type="region of interest" description="Disordered" evidence="6">
    <location>
        <begin position="1776"/>
        <end position="1804"/>
    </location>
</feature>
<dbReference type="SUPFAM" id="SSF53335">
    <property type="entry name" value="S-adenosyl-L-methionine-dependent methyltransferases"/>
    <property type="match status" value="2"/>
</dbReference>
<evidence type="ECO:0000256" key="3">
    <source>
        <dbReference type="ARBA" id="ARBA00022679"/>
    </source>
</evidence>
<evidence type="ECO:0000256" key="1">
    <source>
        <dbReference type="ARBA" id="ARBA00008361"/>
    </source>
</evidence>
<keyword evidence="2" id="KW-0489">Methyltransferase</keyword>
<evidence type="ECO:0000256" key="2">
    <source>
        <dbReference type="ARBA" id="ARBA00022603"/>
    </source>
</evidence>
<dbReference type="InterPro" id="IPR029063">
    <property type="entry name" value="SAM-dependent_MTases_sf"/>
</dbReference>
<feature type="coiled-coil region" evidence="5">
    <location>
        <begin position="855"/>
        <end position="907"/>
    </location>
</feature>
<evidence type="ECO:0000256" key="6">
    <source>
        <dbReference type="SAM" id="MobiDB-lite"/>
    </source>
</evidence>
<feature type="compositionally biased region" description="Acidic residues" evidence="6">
    <location>
        <begin position="2078"/>
        <end position="2093"/>
    </location>
</feature>
<feature type="compositionally biased region" description="Basic and acidic residues" evidence="6">
    <location>
        <begin position="1846"/>
        <end position="1862"/>
    </location>
</feature>
<dbReference type="CDD" id="cd02440">
    <property type="entry name" value="AdoMet_MTases"/>
    <property type="match status" value="1"/>
</dbReference>
<keyword evidence="4" id="KW-0511">Multifunctional enzyme</keyword>
<feature type="region of interest" description="Disordered" evidence="6">
    <location>
        <begin position="2116"/>
        <end position="2169"/>
    </location>
</feature>
<dbReference type="Pfam" id="PF08241">
    <property type="entry name" value="Methyltransf_11"/>
    <property type="match status" value="1"/>
</dbReference>
<dbReference type="InterPro" id="IPR013216">
    <property type="entry name" value="Methyltransf_11"/>
</dbReference>
<organism evidence="8 9">
    <name type="scientific">Stylonychia lemnae</name>
    <name type="common">Ciliate</name>
    <dbReference type="NCBI Taxonomy" id="5949"/>
    <lineage>
        <taxon>Eukaryota</taxon>
        <taxon>Sar</taxon>
        <taxon>Alveolata</taxon>
        <taxon>Ciliophora</taxon>
        <taxon>Intramacronucleata</taxon>
        <taxon>Spirotrichea</taxon>
        <taxon>Stichotrichia</taxon>
        <taxon>Sporadotrichida</taxon>
        <taxon>Oxytrichidae</taxon>
        <taxon>Stylonychinae</taxon>
        <taxon>Stylonychia</taxon>
    </lineage>
</organism>
<name>A0A078BAB5_STYLE</name>
<feature type="region of interest" description="Disordered" evidence="6">
    <location>
        <begin position="1246"/>
        <end position="1356"/>
    </location>
</feature>
<feature type="coiled-coil region" evidence="5">
    <location>
        <begin position="1152"/>
        <end position="1186"/>
    </location>
</feature>
<evidence type="ECO:0000256" key="5">
    <source>
        <dbReference type="SAM" id="Coils"/>
    </source>
</evidence>
<feature type="region of interest" description="Disordered" evidence="6">
    <location>
        <begin position="933"/>
        <end position="953"/>
    </location>
</feature>
<reference evidence="8 9" key="1">
    <citation type="submission" date="2014-06" db="EMBL/GenBank/DDBJ databases">
        <authorList>
            <person name="Swart Estienne"/>
        </authorList>
    </citation>
    <scope>NUCLEOTIDE SEQUENCE [LARGE SCALE GENOMIC DNA]</scope>
    <source>
        <strain evidence="8 9">130c</strain>
    </source>
</reference>
<dbReference type="InParanoid" id="A0A078BAB5"/>
<feature type="region of interest" description="Disordered" evidence="6">
    <location>
        <begin position="2070"/>
        <end position="2103"/>
    </location>
</feature>
<dbReference type="OrthoDB" id="411785at2759"/>
<keyword evidence="3" id="KW-0808">Transferase</keyword>
<feature type="compositionally biased region" description="Polar residues" evidence="6">
    <location>
        <begin position="933"/>
        <end position="947"/>
    </location>
</feature>
<evidence type="ECO:0000259" key="7">
    <source>
        <dbReference type="Pfam" id="PF08241"/>
    </source>
</evidence>
<feature type="domain" description="Methyltransferase type 11" evidence="7">
    <location>
        <begin position="56"/>
        <end position="153"/>
    </location>
</feature>
<feature type="compositionally biased region" description="Polar residues" evidence="6">
    <location>
        <begin position="1313"/>
        <end position="1335"/>
    </location>
</feature>
<proteinExistence type="inferred from homology"/>
<evidence type="ECO:0000313" key="9">
    <source>
        <dbReference type="Proteomes" id="UP000039865"/>
    </source>
</evidence>
<evidence type="ECO:0000256" key="4">
    <source>
        <dbReference type="ARBA" id="ARBA00023268"/>
    </source>
</evidence>
<feature type="compositionally biased region" description="Basic and acidic residues" evidence="6">
    <location>
        <begin position="1301"/>
        <end position="1310"/>
    </location>
</feature>
<feature type="compositionally biased region" description="Polar residues" evidence="6">
    <location>
        <begin position="1776"/>
        <end position="1790"/>
    </location>
</feature>
<comment type="similarity">
    <text evidence="1">Belongs to the methyltransferase superfamily.</text>
</comment>
<protein>
    <recommendedName>
        <fullName evidence="7">Methyltransferase type 11 domain-containing protein</fullName>
    </recommendedName>
</protein>
<feature type="compositionally biased region" description="Polar residues" evidence="6">
    <location>
        <begin position="1287"/>
        <end position="1297"/>
    </location>
</feature>
<feature type="compositionally biased region" description="Polar residues" evidence="6">
    <location>
        <begin position="1863"/>
        <end position="1875"/>
    </location>
</feature>
<feature type="coiled-coil region" evidence="5">
    <location>
        <begin position="963"/>
        <end position="1126"/>
    </location>
</feature>
<gene>
    <name evidence="8" type="primary">Contig2526.g97</name>
    <name evidence="8" type="ORF">STYLEM_20498</name>
</gene>
<dbReference type="PANTHER" id="PTHR12176">
    <property type="entry name" value="SAM-DEPENDENT METHYLTRANSFERASE SUPERFAMILY PROTEIN"/>
    <property type="match status" value="1"/>
</dbReference>
<keyword evidence="5" id="KW-0175">Coiled coil</keyword>
<dbReference type="Gene3D" id="3.40.50.150">
    <property type="entry name" value="Vaccinia Virus protein VP39"/>
    <property type="match status" value="2"/>
</dbReference>
<feature type="compositionally biased region" description="Polar residues" evidence="6">
    <location>
        <begin position="2122"/>
        <end position="2140"/>
    </location>
</feature>
<feature type="region of interest" description="Disordered" evidence="6">
    <location>
        <begin position="1839"/>
        <end position="1875"/>
    </location>
</feature>
<feature type="compositionally biased region" description="Low complexity" evidence="6">
    <location>
        <begin position="1254"/>
        <end position="1270"/>
    </location>
</feature>
<dbReference type="GO" id="GO:0008757">
    <property type="term" value="F:S-adenosylmethionine-dependent methyltransferase activity"/>
    <property type="evidence" value="ECO:0007669"/>
    <property type="project" value="InterPro"/>
</dbReference>
<dbReference type="PANTHER" id="PTHR12176:SF78">
    <property type="entry name" value="EEF1A LYSINE AND N-TERMINAL METHYLTRANSFERASE"/>
    <property type="match status" value="1"/>
</dbReference>
<dbReference type="EMBL" id="CCKQ01019324">
    <property type="protein sequence ID" value="CDW91344.1"/>
    <property type="molecule type" value="Genomic_DNA"/>
</dbReference>
<dbReference type="InterPro" id="IPR051419">
    <property type="entry name" value="Lys/N-term_MeTrsfase_sf"/>
</dbReference>
<feature type="compositionally biased region" description="Low complexity" evidence="6">
    <location>
        <begin position="1791"/>
        <end position="1804"/>
    </location>
</feature>
<accession>A0A078BAB5</accession>
<evidence type="ECO:0000313" key="8">
    <source>
        <dbReference type="EMBL" id="CDW91344.1"/>
    </source>
</evidence>
<sequence length="2185" mass="253374">MDLLPKEHKQFQDEEYWNRFFADKKINQGFEWYAAFEDIEHLLKLTLKDKEQRLLVLGCGNSLLSEKMHLKMGINKITSIDFEEQVIKKMIHREKPIDYQVMDMLNMSFEDGSYDYAIDKGTLDALCADRSPETASKVCKYFNEVLRVLNAKGGTYICVSLLQDFILDALISFFCKGMGNDHFDKQIIDFRIQRLDKKQKKGEDRDSQNYLPFYITIKKTAINPEDAKMIELRDKLSTVISYQDNYMTRAEIINVSTISEKIKKEQINQMLVPQMKELNLGQKFELFCYDKNRKDQLSSVPRYTLTIVDSNDAKVLKKRTCAAFITPQGKERESLISTEVGKQNLSQQAGYSRLIIITLNHGHKFESIETVKNELSPKVLELAPSLCANYKEIPFLTIGSDIGERGSVYVSQDGSIFVEDLKDEQNNIYRQVIFQSKPEQIQSEVLLVYRNPSKGTIPEHLKVQSTIAPKKKQRTVVLNHELLCSEYQYSMLSGFSLAPKLVEKDNIRILVLGTGAGLLPMFLRGQLGEKLKELVTIDINEEIVKVAKEYFGFVPDEKLKSIIADAYEYVNNYSGAKFDVVIMDINYEESNLNLSPPLKFLDSGFLRKLLDITTAEGFCTFNILSYDNETREKVFGMISETPKSFKYQIEGEEDVNRIIHIVKNEAPNEEQRQVQMEKVCKEWGLNKGLWLTEMRIKQKIDKILEINHEQYPLIESLSQTVYKIFFQYYLLGILTIVGYKVFISEQEDYMDQEASLAIQREDTPWKQNNNSFPILEDNMGQVIHSCSSLNGADSVIFFLKFFLFHVMQSSSPDQSQLVSQQIIKFDFPQFMEQQSQIFSFSQPLQVTYHQLLQNKTKIEDELYQTQRQLRRKEGEYLKKIAVYEQKIDQMQEHIDEFREREENTKSMYEKILSALNNSHDKQRVQEMLMQMQKSHQNSPTNSEKSMNSSFRRRRFESSIIEAKDKEKQQIENLETSLQQLGDAHSRLKSQLLTKEKENHNFVQQIDSLKKQIENLNFDHSRKLEQINLDNQKKINEIETLLKKELEKDIQVLKNNLSKEKITHESQIQALQEQIKNHQSQLNKQTCNSNNIEKINQKEMLEIKTLLEKSKKDIDNLLKERDQIIKEKDLILQSNKEQEQQITKIKKQQTSSQNIQNESIKKLKDKIQELEKELSLKSEEAKQSNAQVKQLKSSTAIPFVDRKSSGQGSLLQNSSVSSMNQLKNINVGSKDQQILVDIQTTEKVNRRNGNFRVQNRSSNKSTNNNTCNNSKMFTQPISVNLDCPDLTNPDQTINNTQKQSKKGQENAKNKLENLVTSNGKVSRNSNGNVHSSMIHPQSQQPNAQQQTFNEKPRNQTPNYRQYINLDDTNPNISQMLQSNRKRNPLDDESLNNFDSSGKSTYKLKKYINPNDECRNSDQYQSRCNSHTNVEQTRRHHFLAQRTSSDRMYDPQQRFGSANPYDRYLNEGDRALLTSLEIEQVVRKMLDQVYNEKNQTFQGTFNGSETQQIGSVLVQNNQYHNMQTPSQNVSFSVRKNEQQQQMFNNSKYSSQQSKSCITIDKEFLSKLESSLKKLAKRNEKIKQIMKEKESLEKECLKLKQKVKNLKEEKSGLIQEREGLILINNKMEYRLKQAQVLLNLEDMQNPTHFNLQNHLNSNNNTTIYELSHNSSQKTLVKHYANRDISPSQQSNLTLNIIQDSVANNERYKNPPMSCRVNDSYDVSLRLNGENVYGPQGKRHMFHNTLDKSMLDQSLITIKRDQMMQQYQNQNLQASQFTQKMPGNQNNRSFQSKFLPQSSSQQLPQPQLVGQHSVNTTFRGKTPTLQINLSQSPNQELYCIGISTQGQDPQDNRKSNKTASSEREDSSSVMTSRNFSRSTTNLLQKKSFSNHPILNAQQPNTNNSRQLFKYQSNRDQTQIKSSSKNQSYMNSKLQNITNMSMISAQNSNQKNPCNYSSIGAHENNSMTRDRSPQLNLNQTQTNYLTGQTQIVMGNSNSMNILRRLNPSKAKDRYYTSKRGGHQQVLQIGDPNRFHNVQACYQIVTFDEEDDYAIDEQTIEEDQNLFQSSTFDQLNREQRNEQPEDEEYPEDLNTDENDAVYSQNSDNSSINIKVVQVTKKNQKKLRMQQQSEADSTTAQYNYPQTQRKKDEGGQPSDERDEEEESVQYKLLNNSNFIPSMHSRYINDESQ</sequence>
<feature type="coiled-coil region" evidence="5">
    <location>
        <begin position="1562"/>
        <end position="1613"/>
    </location>
</feature>
<keyword evidence="9" id="KW-1185">Reference proteome</keyword>
<feature type="compositionally biased region" description="Low complexity" evidence="6">
    <location>
        <begin position="1336"/>
        <end position="1345"/>
    </location>
</feature>
<dbReference type="Proteomes" id="UP000039865">
    <property type="component" value="Unassembled WGS sequence"/>
</dbReference>
<dbReference type="GO" id="GO:0032259">
    <property type="term" value="P:methylation"/>
    <property type="evidence" value="ECO:0007669"/>
    <property type="project" value="UniProtKB-KW"/>
</dbReference>